<dbReference type="FunFam" id="3.90.280.10:FF:000002">
    <property type="entry name" value="39S ribosomal protein L38, mitochondrial"/>
    <property type="match status" value="1"/>
</dbReference>
<dbReference type="InterPro" id="IPR036610">
    <property type="entry name" value="PEBP-like_sf"/>
</dbReference>
<comment type="similarity">
    <text evidence="7">Belongs to the phosphatidylethanolamine-binding protein family. Mitochondrion-specific ribosomal protein mL38 subfamily.</text>
</comment>
<keyword evidence="6" id="KW-0687">Ribonucleoprotein</keyword>
<keyword evidence="11" id="KW-1185">Reference proteome</keyword>
<evidence type="ECO:0000313" key="11">
    <source>
        <dbReference type="Proteomes" id="UP000440578"/>
    </source>
</evidence>
<sequence>MSHCLWRLPQPVRLIVQQQVRGRLKLRGRPPGDALSLEERLRRLAPPAAPAVNIGFQQRPAPSRIEYTDVVRRNRSDAALERAARDRQLRLPLADVQAEFAASSLGPEHARNVAEHYGVMEGLFGAGAFFTPVLPLRVAFATSAEEEAVVHLGNAIKPAEALTEPEVTYAAPEDSLWTLLCTNLEGSLSGDAPEVVHWLVTDIPGGAVSRGRQLRPYLQPLPFRGTGYHRLAFVLFKQDGPLPEEAPQESGDVLESRGFSTEEFYRRHEERLTPAGLAFFQSDWDSSVTEFFHRQLERREPVFEYDFPQPYIRRQRWFPKGESVVHYFDKYADPRDLQKQMLLKRLAMVDPFEGVREGPKYPLAVPKKRGQRPPTWVINEQRKEARKISKYYYIDRRPETVFDPSC</sequence>
<accession>A0A6A4W0I9</accession>
<dbReference type="GO" id="GO:0005743">
    <property type="term" value="C:mitochondrial inner membrane"/>
    <property type="evidence" value="ECO:0007669"/>
    <property type="project" value="UniProtKB-ARBA"/>
</dbReference>
<comment type="subcellular location">
    <subcellularLocation>
        <location evidence="1">Mitochondrion</location>
    </subcellularLocation>
</comment>
<keyword evidence="3 10" id="KW-0689">Ribosomal protein</keyword>
<reference evidence="10 11" key="1">
    <citation type="submission" date="2019-07" db="EMBL/GenBank/DDBJ databases">
        <title>Draft genome assembly of a fouling barnacle, Amphibalanus amphitrite (Darwin, 1854): The first reference genome for Thecostraca.</title>
        <authorList>
            <person name="Kim W."/>
        </authorList>
    </citation>
    <scope>NUCLEOTIDE SEQUENCE [LARGE SCALE GENOMIC DNA]</scope>
    <source>
        <strain evidence="10">SNU_AA5</strain>
        <tissue evidence="10">Soma without cirri and trophi</tissue>
    </source>
</reference>
<evidence type="ECO:0000256" key="3">
    <source>
        <dbReference type="ARBA" id="ARBA00022980"/>
    </source>
</evidence>
<dbReference type="SUPFAM" id="SSF49777">
    <property type="entry name" value="PEBP-like"/>
    <property type="match status" value="1"/>
</dbReference>
<dbReference type="EMBL" id="VIIS01001548">
    <property type="protein sequence ID" value="KAF0296602.1"/>
    <property type="molecule type" value="Genomic_DNA"/>
</dbReference>
<evidence type="ECO:0000256" key="4">
    <source>
        <dbReference type="ARBA" id="ARBA00023054"/>
    </source>
</evidence>
<evidence type="ECO:0000256" key="2">
    <source>
        <dbReference type="ARBA" id="ARBA00022946"/>
    </source>
</evidence>
<dbReference type="Pfam" id="PF01161">
    <property type="entry name" value="PBP"/>
    <property type="match status" value="1"/>
</dbReference>
<evidence type="ECO:0000256" key="8">
    <source>
        <dbReference type="ARBA" id="ARBA00039444"/>
    </source>
</evidence>
<evidence type="ECO:0000313" key="10">
    <source>
        <dbReference type="EMBL" id="KAF0296602.1"/>
    </source>
</evidence>
<proteinExistence type="inferred from homology"/>
<dbReference type="InterPro" id="IPR035810">
    <property type="entry name" value="PEBP_euk"/>
</dbReference>
<dbReference type="GO" id="GO:0005762">
    <property type="term" value="C:mitochondrial large ribosomal subunit"/>
    <property type="evidence" value="ECO:0007669"/>
    <property type="project" value="TreeGrafter"/>
</dbReference>
<evidence type="ECO:0000256" key="5">
    <source>
        <dbReference type="ARBA" id="ARBA00023128"/>
    </source>
</evidence>
<dbReference type="CDD" id="cd00866">
    <property type="entry name" value="PEBP_euk"/>
    <property type="match status" value="1"/>
</dbReference>
<dbReference type="Gene3D" id="3.90.280.10">
    <property type="entry name" value="PEBP-like"/>
    <property type="match status" value="1"/>
</dbReference>
<keyword evidence="4" id="KW-0175">Coiled coil</keyword>
<organism evidence="10 11">
    <name type="scientific">Amphibalanus amphitrite</name>
    <name type="common">Striped barnacle</name>
    <name type="synonym">Balanus amphitrite</name>
    <dbReference type="NCBI Taxonomy" id="1232801"/>
    <lineage>
        <taxon>Eukaryota</taxon>
        <taxon>Metazoa</taxon>
        <taxon>Ecdysozoa</taxon>
        <taxon>Arthropoda</taxon>
        <taxon>Crustacea</taxon>
        <taxon>Multicrustacea</taxon>
        <taxon>Cirripedia</taxon>
        <taxon>Thoracica</taxon>
        <taxon>Thoracicalcarea</taxon>
        <taxon>Balanomorpha</taxon>
        <taxon>Balanoidea</taxon>
        <taxon>Balanidae</taxon>
        <taxon>Amphibalaninae</taxon>
        <taxon>Amphibalanus</taxon>
    </lineage>
</organism>
<evidence type="ECO:0000256" key="9">
    <source>
        <dbReference type="ARBA" id="ARBA00041206"/>
    </source>
</evidence>
<dbReference type="Proteomes" id="UP000440578">
    <property type="component" value="Unassembled WGS sequence"/>
</dbReference>
<dbReference type="InterPro" id="IPR008914">
    <property type="entry name" value="PEBP"/>
</dbReference>
<keyword evidence="5" id="KW-0496">Mitochondrion</keyword>
<keyword evidence="2" id="KW-0809">Transit peptide</keyword>
<evidence type="ECO:0000256" key="1">
    <source>
        <dbReference type="ARBA" id="ARBA00004173"/>
    </source>
</evidence>
<evidence type="ECO:0000256" key="7">
    <source>
        <dbReference type="ARBA" id="ARBA00038016"/>
    </source>
</evidence>
<evidence type="ECO:0000256" key="6">
    <source>
        <dbReference type="ARBA" id="ARBA00023274"/>
    </source>
</evidence>
<dbReference type="AlphaFoldDB" id="A0A6A4W0I9"/>
<dbReference type="OrthoDB" id="2153661at2759"/>
<comment type="caution">
    <text evidence="10">The sequence shown here is derived from an EMBL/GenBank/DDBJ whole genome shotgun (WGS) entry which is preliminary data.</text>
</comment>
<protein>
    <recommendedName>
        <fullName evidence="8">Large ribosomal subunit protein mL38</fullName>
    </recommendedName>
    <alternativeName>
        <fullName evidence="9">39S ribosomal protein L38, mitochondrial</fullName>
    </alternativeName>
</protein>
<dbReference type="PANTHER" id="PTHR11362:SF133">
    <property type="entry name" value="LARGE RIBOSOMAL SUBUNIT PROTEIN ML38"/>
    <property type="match status" value="1"/>
</dbReference>
<gene>
    <name evidence="10" type="primary">MRPL38</name>
    <name evidence="10" type="ORF">FJT64_005966</name>
</gene>
<name>A0A6A4W0I9_AMPAM</name>
<dbReference type="PANTHER" id="PTHR11362">
    <property type="entry name" value="PHOSPHATIDYLETHANOLAMINE-BINDING PROTEIN"/>
    <property type="match status" value="1"/>
</dbReference>